<keyword evidence="2" id="KW-1185">Reference proteome</keyword>
<dbReference type="AlphaFoldDB" id="A0A9P5WW15"/>
<dbReference type="OrthoDB" id="128646at2759"/>
<reference evidence="1" key="1">
    <citation type="submission" date="2020-11" db="EMBL/GenBank/DDBJ databases">
        <authorList>
            <consortium name="DOE Joint Genome Institute"/>
            <person name="Ahrendt S."/>
            <person name="Riley R."/>
            <person name="Andreopoulos W."/>
            <person name="Labutti K."/>
            <person name="Pangilinan J."/>
            <person name="Ruiz-Duenas F.J."/>
            <person name="Barrasa J.M."/>
            <person name="Sanchez-Garcia M."/>
            <person name="Camarero S."/>
            <person name="Miyauchi S."/>
            <person name="Serrano A."/>
            <person name="Linde D."/>
            <person name="Babiker R."/>
            <person name="Drula E."/>
            <person name="Ayuso-Fernandez I."/>
            <person name="Pacheco R."/>
            <person name="Padilla G."/>
            <person name="Ferreira P."/>
            <person name="Barriuso J."/>
            <person name="Kellner H."/>
            <person name="Castanera R."/>
            <person name="Alfaro M."/>
            <person name="Ramirez L."/>
            <person name="Pisabarro A.G."/>
            <person name="Kuo A."/>
            <person name="Tritt A."/>
            <person name="Lipzen A."/>
            <person name="He G."/>
            <person name="Yan M."/>
            <person name="Ng V."/>
            <person name="Cullen D."/>
            <person name="Martin F."/>
            <person name="Rosso M.-N."/>
            <person name="Henrissat B."/>
            <person name="Hibbett D."/>
            <person name="Martinez A.T."/>
            <person name="Grigoriev I.V."/>
        </authorList>
    </citation>
    <scope>NUCLEOTIDE SEQUENCE</scope>
    <source>
        <strain evidence="1">MF-IS2</strain>
    </source>
</reference>
<accession>A0A9P5WW15</accession>
<feature type="non-terminal residue" evidence="1">
    <location>
        <position position="88"/>
    </location>
</feature>
<gene>
    <name evidence="1" type="ORF">P691DRAFT_610569</name>
</gene>
<dbReference type="Gene3D" id="2.40.70.10">
    <property type="entry name" value="Acid Proteases"/>
    <property type="match status" value="1"/>
</dbReference>
<dbReference type="InterPro" id="IPR021109">
    <property type="entry name" value="Peptidase_aspartic_dom_sf"/>
</dbReference>
<organism evidence="1 2">
    <name type="scientific">Macrolepiota fuliginosa MF-IS2</name>
    <dbReference type="NCBI Taxonomy" id="1400762"/>
    <lineage>
        <taxon>Eukaryota</taxon>
        <taxon>Fungi</taxon>
        <taxon>Dikarya</taxon>
        <taxon>Basidiomycota</taxon>
        <taxon>Agaricomycotina</taxon>
        <taxon>Agaricomycetes</taxon>
        <taxon>Agaricomycetidae</taxon>
        <taxon>Agaricales</taxon>
        <taxon>Agaricineae</taxon>
        <taxon>Agaricaceae</taxon>
        <taxon>Macrolepiota</taxon>
    </lineage>
</organism>
<evidence type="ECO:0000313" key="2">
    <source>
        <dbReference type="Proteomes" id="UP000807342"/>
    </source>
</evidence>
<sequence>AVSKNKIIYLPLIIHLPNNQTTNTLALLDSGAGGNFIDPELSNEWKLPKCPIDKPLHIVNANGSTNKSGIATHECILHIKINGRKMQL</sequence>
<evidence type="ECO:0000313" key="1">
    <source>
        <dbReference type="EMBL" id="KAF9439848.1"/>
    </source>
</evidence>
<dbReference type="Proteomes" id="UP000807342">
    <property type="component" value="Unassembled WGS sequence"/>
</dbReference>
<dbReference type="EMBL" id="MU153260">
    <property type="protein sequence ID" value="KAF9439848.1"/>
    <property type="molecule type" value="Genomic_DNA"/>
</dbReference>
<name>A0A9P5WW15_9AGAR</name>
<comment type="caution">
    <text evidence="1">The sequence shown here is derived from an EMBL/GenBank/DDBJ whole genome shotgun (WGS) entry which is preliminary data.</text>
</comment>
<proteinExistence type="predicted"/>
<feature type="non-terminal residue" evidence="1">
    <location>
        <position position="1"/>
    </location>
</feature>
<evidence type="ECO:0008006" key="3">
    <source>
        <dbReference type="Google" id="ProtNLM"/>
    </source>
</evidence>
<dbReference type="CDD" id="cd00303">
    <property type="entry name" value="retropepsin_like"/>
    <property type="match status" value="1"/>
</dbReference>
<protein>
    <recommendedName>
        <fullName evidence="3">Retropepsins domain-containing protein</fullName>
    </recommendedName>
</protein>